<keyword evidence="6" id="KW-0819">tRNA processing</keyword>
<protein>
    <recommendedName>
        <fullName evidence="4">Ribonuclease P protein subunit p29</fullName>
    </recommendedName>
</protein>
<dbReference type="GO" id="GO:0016787">
    <property type="term" value="F:hydrolase activity"/>
    <property type="evidence" value="ECO:0007669"/>
    <property type="project" value="UniProtKB-KW"/>
</dbReference>
<comment type="function">
    <text evidence="1">Component of ribonuclease P, a ribonucleoprotein complex that generates mature tRNA molecules by cleaving their 5'-ends.</text>
</comment>
<evidence type="ECO:0000256" key="5">
    <source>
        <dbReference type="ARBA" id="ARBA00022490"/>
    </source>
</evidence>
<keyword evidence="7" id="KW-0540">Nuclease</keyword>
<evidence type="ECO:0000256" key="1">
    <source>
        <dbReference type="ARBA" id="ARBA00002435"/>
    </source>
</evidence>
<dbReference type="AlphaFoldDB" id="A0A7R9M9V7"/>
<evidence type="ECO:0000256" key="4">
    <source>
        <dbReference type="ARBA" id="ARBA00016225"/>
    </source>
</evidence>
<evidence type="ECO:0000256" key="6">
    <source>
        <dbReference type="ARBA" id="ARBA00022694"/>
    </source>
</evidence>
<sequence length="223" mass="25963">MDSKKEKYKSLPQEVLSVGHRIGLKQSSDTDIIDSFVNQVLPKSVTEGDLRFTTYLLNENRKTTETKKEWKRRKKCKFGLKLTAKERKSLFDLSKNDVKYETFDKINHLWHKYMDSVMNEIKSKSDEIKLIRADFHGSFFVVSAAKNPTLVGVKGYVVNETKNTFKIVNKDNRLLTVPKDGTVLAFEHNQRIYKLNGYNLKMSSHHRSKTKPKLKINEVFVDM</sequence>
<dbReference type="GO" id="GO:0000172">
    <property type="term" value="C:ribonuclease MRP complex"/>
    <property type="evidence" value="ECO:0007669"/>
    <property type="project" value="InterPro"/>
</dbReference>
<evidence type="ECO:0000256" key="2">
    <source>
        <dbReference type="ARBA" id="ARBA00004123"/>
    </source>
</evidence>
<comment type="subunit">
    <text evidence="10">Component of nuclear RNase P and RNase MRP ribonucleoproteins. RNase P consists of a catalytic RNA moiety and 10 different protein chains; POP1, POP4, POP5, POP7, RPP14, RPP21, RPP25, RPP30, RPP38 and RPP40. Within the RNase P complex, POP1, POP7 and RPP25 form the 'finger' subcomplex, POP5, RPP14, RPP40 and homodimeric RPP30 form the 'palm' subcomplex, and RPP21, POP4 and RPP38 form the 'wrist' subcomplex. All subunits of the RNase P complex interact with the catalytic RNA. Several subunits of RNase P are also part of the RNase MRP complex. RNase MRP consists of a catalytic RNA moiety and about 8 protein subunits; POP1, POP7, RPP25, RPP30, RPP38, RPP40 and possibly also POP4 and POP5.</text>
</comment>
<dbReference type="SMART" id="SM00538">
    <property type="entry name" value="POP4"/>
    <property type="match status" value="1"/>
</dbReference>
<dbReference type="PANTHER" id="PTHR13348:SF0">
    <property type="entry name" value="RIBONUCLEASE P PROTEIN SUBUNIT P29"/>
    <property type="match status" value="1"/>
</dbReference>
<keyword evidence="5" id="KW-0963">Cytoplasm</keyword>
<dbReference type="GO" id="GO:0006364">
    <property type="term" value="P:rRNA processing"/>
    <property type="evidence" value="ECO:0007669"/>
    <property type="project" value="TreeGrafter"/>
</dbReference>
<dbReference type="GO" id="GO:0005634">
    <property type="term" value="C:nucleus"/>
    <property type="evidence" value="ECO:0007669"/>
    <property type="project" value="UniProtKB-SubCell"/>
</dbReference>
<evidence type="ECO:0000256" key="8">
    <source>
        <dbReference type="ARBA" id="ARBA00022759"/>
    </source>
</evidence>
<evidence type="ECO:0000256" key="9">
    <source>
        <dbReference type="ARBA" id="ARBA00022801"/>
    </source>
</evidence>
<comment type="similarity">
    <text evidence="3">Belongs to the eukaryotic/archaeal RNase P protein component 1 family.</text>
</comment>
<dbReference type="InterPro" id="IPR023538">
    <property type="entry name" value="RNP1"/>
</dbReference>
<evidence type="ECO:0000256" key="10">
    <source>
        <dbReference type="ARBA" id="ARBA00046486"/>
    </source>
</evidence>
<proteinExistence type="inferred from homology"/>
<organism evidence="11">
    <name type="scientific">Oppiella nova</name>
    <dbReference type="NCBI Taxonomy" id="334625"/>
    <lineage>
        <taxon>Eukaryota</taxon>
        <taxon>Metazoa</taxon>
        <taxon>Ecdysozoa</taxon>
        <taxon>Arthropoda</taxon>
        <taxon>Chelicerata</taxon>
        <taxon>Arachnida</taxon>
        <taxon>Acari</taxon>
        <taxon>Acariformes</taxon>
        <taxon>Sarcoptiformes</taxon>
        <taxon>Oribatida</taxon>
        <taxon>Brachypylina</taxon>
        <taxon>Oppioidea</taxon>
        <taxon>Oppiidae</taxon>
        <taxon>Oppiella</taxon>
    </lineage>
</organism>
<dbReference type="Gene3D" id="2.30.30.210">
    <property type="entry name" value="Ribonuclease P/MRP, subunit p29"/>
    <property type="match status" value="1"/>
</dbReference>
<dbReference type="SUPFAM" id="SSF101744">
    <property type="entry name" value="Rof/RNase P subunit-like"/>
    <property type="match status" value="1"/>
</dbReference>
<dbReference type="PANTHER" id="PTHR13348">
    <property type="entry name" value="RIBONUCLEASE P SUBUNIT P29"/>
    <property type="match status" value="1"/>
</dbReference>
<evidence type="ECO:0000256" key="7">
    <source>
        <dbReference type="ARBA" id="ARBA00022722"/>
    </source>
</evidence>
<dbReference type="Proteomes" id="UP000728032">
    <property type="component" value="Unassembled WGS sequence"/>
</dbReference>
<evidence type="ECO:0000313" key="12">
    <source>
        <dbReference type="Proteomes" id="UP000728032"/>
    </source>
</evidence>
<dbReference type="Pfam" id="PF01868">
    <property type="entry name" value="RNase_P-MRP_p29"/>
    <property type="match status" value="1"/>
</dbReference>
<keyword evidence="12" id="KW-1185">Reference proteome</keyword>
<dbReference type="GO" id="GO:0004519">
    <property type="term" value="F:endonuclease activity"/>
    <property type="evidence" value="ECO:0007669"/>
    <property type="project" value="UniProtKB-KW"/>
</dbReference>
<evidence type="ECO:0000313" key="11">
    <source>
        <dbReference type="EMBL" id="CAD7656227.1"/>
    </source>
</evidence>
<gene>
    <name evidence="11" type="ORF">ONB1V03_LOCUS12867</name>
</gene>
<dbReference type="HAMAP" id="MF_00754">
    <property type="entry name" value="RNase_P_1"/>
    <property type="match status" value="1"/>
</dbReference>
<accession>A0A7R9M9V7</accession>
<dbReference type="InterPro" id="IPR016848">
    <property type="entry name" value="RNase_P/MRP_Rpp29-subunit"/>
</dbReference>
<dbReference type="InterPro" id="IPR002730">
    <property type="entry name" value="Rpp29/RNP1"/>
</dbReference>
<name>A0A7R9M9V7_9ACAR</name>
<dbReference type="GO" id="GO:0033204">
    <property type="term" value="F:ribonuclease P RNA binding"/>
    <property type="evidence" value="ECO:0007669"/>
    <property type="project" value="InterPro"/>
</dbReference>
<keyword evidence="9" id="KW-0378">Hydrolase</keyword>
<evidence type="ECO:0000256" key="3">
    <source>
        <dbReference type="ARBA" id="ARBA00006181"/>
    </source>
</evidence>
<dbReference type="OrthoDB" id="124041at2759"/>
<reference evidence="11" key="1">
    <citation type="submission" date="2020-11" db="EMBL/GenBank/DDBJ databases">
        <authorList>
            <person name="Tran Van P."/>
        </authorList>
    </citation>
    <scope>NUCLEOTIDE SEQUENCE</scope>
</reference>
<dbReference type="GO" id="GO:0001682">
    <property type="term" value="P:tRNA 5'-leader removal"/>
    <property type="evidence" value="ECO:0007669"/>
    <property type="project" value="InterPro"/>
</dbReference>
<dbReference type="InterPro" id="IPR036980">
    <property type="entry name" value="RNase_P/MRP_Rpp29_sf"/>
</dbReference>
<keyword evidence="8" id="KW-0255">Endonuclease</keyword>
<comment type="subcellular location">
    <subcellularLocation>
        <location evidence="2">Nucleus</location>
    </subcellularLocation>
</comment>
<dbReference type="EMBL" id="OC925610">
    <property type="protein sequence ID" value="CAD7656227.1"/>
    <property type="molecule type" value="Genomic_DNA"/>
</dbReference>
<dbReference type="GO" id="GO:0030677">
    <property type="term" value="C:ribonuclease P complex"/>
    <property type="evidence" value="ECO:0007669"/>
    <property type="project" value="InterPro"/>
</dbReference>
<dbReference type="EMBL" id="CAJPVJ010010785">
    <property type="protein sequence ID" value="CAG2173414.1"/>
    <property type="molecule type" value="Genomic_DNA"/>
</dbReference>
<dbReference type="InterPro" id="IPR023534">
    <property type="entry name" value="Rof/RNase_P-like"/>
</dbReference>